<dbReference type="AlphaFoldDB" id="A0A963YZL1"/>
<evidence type="ECO:0000313" key="3">
    <source>
        <dbReference type="Proteomes" id="UP000721844"/>
    </source>
</evidence>
<dbReference type="RefSeq" id="WP_227306723.1">
    <property type="nucleotide sequence ID" value="NZ_JAESVA010000002.1"/>
</dbReference>
<name>A0A963YZL1_9PROT</name>
<organism evidence="2 3">
    <name type="scientific">Acidisoma cellulosilyticum</name>
    <dbReference type="NCBI Taxonomy" id="2802395"/>
    <lineage>
        <taxon>Bacteria</taxon>
        <taxon>Pseudomonadati</taxon>
        <taxon>Pseudomonadota</taxon>
        <taxon>Alphaproteobacteria</taxon>
        <taxon>Acetobacterales</taxon>
        <taxon>Acidocellaceae</taxon>
        <taxon>Acidisoma</taxon>
    </lineage>
</organism>
<comment type="caution">
    <text evidence="2">The sequence shown here is derived from an EMBL/GenBank/DDBJ whole genome shotgun (WGS) entry which is preliminary data.</text>
</comment>
<dbReference type="EMBL" id="JAESVA010000002">
    <property type="protein sequence ID" value="MCB8880117.1"/>
    <property type="molecule type" value="Genomic_DNA"/>
</dbReference>
<evidence type="ECO:0000256" key="1">
    <source>
        <dbReference type="SAM" id="MobiDB-lite"/>
    </source>
</evidence>
<evidence type="ECO:0000313" key="2">
    <source>
        <dbReference type="EMBL" id="MCB8880117.1"/>
    </source>
</evidence>
<keyword evidence="3" id="KW-1185">Reference proteome</keyword>
<gene>
    <name evidence="2" type="ORF">ACELLULO517_07710</name>
</gene>
<reference evidence="2 3" key="1">
    <citation type="journal article" date="2021" name="Microorganisms">
        <title>Acidisoma silvae sp. nov. and Acidisomacellulosilytica sp. nov., Two Acidophilic Bacteria Isolated from Decaying Wood, Hydrolyzing Cellulose and Producing Poly-3-hydroxybutyrate.</title>
        <authorList>
            <person name="Mieszkin S."/>
            <person name="Pouder E."/>
            <person name="Uroz S."/>
            <person name="Simon-Colin C."/>
            <person name="Alain K."/>
        </authorList>
    </citation>
    <scope>NUCLEOTIDE SEQUENCE [LARGE SCALE GENOMIC DNA]</scope>
    <source>
        <strain evidence="2 3">HW T5.17</strain>
    </source>
</reference>
<dbReference type="Proteomes" id="UP000721844">
    <property type="component" value="Unassembled WGS sequence"/>
</dbReference>
<protein>
    <submittedName>
        <fullName evidence="2">Uncharacterized protein</fullName>
    </submittedName>
</protein>
<proteinExistence type="predicted"/>
<accession>A0A963YZL1</accession>
<feature type="region of interest" description="Disordered" evidence="1">
    <location>
        <begin position="89"/>
        <end position="181"/>
    </location>
</feature>
<feature type="compositionally biased region" description="Low complexity" evidence="1">
    <location>
        <begin position="98"/>
        <end position="108"/>
    </location>
</feature>
<feature type="region of interest" description="Disordered" evidence="1">
    <location>
        <begin position="38"/>
        <end position="59"/>
    </location>
</feature>
<sequence length="181" mass="18777">MSYKAEAKEHAARRVDRIRKACGGGADMKRVADKEAAKAVHRHEEHEHGGELTKFEGRAAKKRLDRAGYKKGGAAKSKGTEVNIIIADKGQQPGGAPMGSMPSAMPPTAAIPPRPPMPPQGMPPGTGAPPMGGAGPMPGGPPPGAMMPRKRGGRAEKADYDAGAGSGLGRLEKARRYGART</sequence>
<feature type="compositionally biased region" description="Pro residues" evidence="1">
    <location>
        <begin position="109"/>
        <end position="122"/>
    </location>
</feature>